<evidence type="ECO:0000313" key="7">
    <source>
        <dbReference type="EMBL" id="KAK6974616.1"/>
    </source>
</evidence>
<evidence type="ECO:0000256" key="4">
    <source>
        <dbReference type="PROSITE-ProRule" id="PRU00134"/>
    </source>
</evidence>
<gene>
    <name evidence="7" type="ORF">R3P38DRAFT_3239275</name>
</gene>
<dbReference type="AlphaFoldDB" id="A0AAV9Z921"/>
<feature type="compositionally biased region" description="Basic and acidic residues" evidence="5">
    <location>
        <begin position="329"/>
        <end position="338"/>
    </location>
</feature>
<dbReference type="Proteomes" id="UP001362999">
    <property type="component" value="Unassembled WGS sequence"/>
</dbReference>
<dbReference type="InterPro" id="IPR002893">
    <property type="entry name" value="Znf_MYND"/>
</dbReference>
<name>A0AAV9Z921_9AGAR</name>
<evidence type="ECO:0000313" key="8">
    <source>
        <dbReference type="Proteomes" id="UP001362999"/>
    </source>
</evidence>
<evidence type="ECO:0000256" key="5">
    <source>
        <dbReference type="SAM" id="MobiDB-lite"/>
    </source>
</evidence>
<dbReference type="EMBL" id="JAWWNJ010000182">
    <property type="protein sequence ID" value="KAK6974616.1"/>
    <property type="molecule type" value="Genomic_DNA"/>
</dbReference>
<evidence type="ECO:0000259" key="6">
    <source>
        <dbReference type="PROSITE" id="PS50865"/>
    </source>
</evidence>
<proteinExistence type="predicted"/>
<dbReference type="GO" id="GO:0005634">
    <property type="term" value="C:nucleus"/>
    <property type="evidence" value="ECO:0007669"/>
    <property type="project" value="TreeGrafter"/>
</dbReference>
<comment type="caution">
    <text evidence="7">The sequence shown here is derived from an EMBL/GenBank/DDBJ whole genome shotgun (WGS) entry which is preliminary data.</text>
</comment>
<dbReference type="GO" id="GO:0000981">
    <property type="term" value="F:DNA-binding transcription factor activity, RNA polymerase II-specific"/>
    <property type="evidence" value="ECO:0007669"/>
    <property type="project" value="TreeGrafter"/>
</dbReference>
<evidence type="ECO:0000256" key="2">
    <source>
        <dbReference type="ARBA" id="ARBA00022771"/>
    </source>
</evidence>
<dbReference type="PROSITE" id="PS01360">
    <property type="entry name" value="ZF_MYND_1"/>
    <property type="match status" value="1"/>
</dbReference>
<dbReference type="Pfam" id="PF01753">
    <property type="entry name" value="zf-MYND"/>
    <property type="match status" value="1"/>
</dbReference>
<accession>A0AAV9Z921</accession>
<dbReference type="GO" id="GO:0008270">
    <property type="term" value="F:zinc ion binding"/>
    <property type="evidence" value="ECO:0007669"/>
    <property type="project" value="UniProtKB-KW"/>
</dbReference>
<feature type="region of interest" description="Disordered" evidence="5">
    <location>
        <begin position="329"/>
        <end position="354"/>
    </location>
</feature>
<dbReference type="InterPro" id="IPR024119">
    <property type="entry name" value="TF_DEAF-1"/>
</dbReference>
<feature type="domain" description="MYND-type" evidence="6">
    <location>
        <begin position="254"/>
        <end position="290"/>
    </location>
</feature>
<evidence type="ECO:0000256" key="1">
    <source>
        <dbReference type="ARBA" id="ARBA00022723"/>
    </source>
</evidence>
<keyword evidence="3" id="KW-0862">Zinc</keyword>
<dbReference type="Gene3D" id="6.10.140.2220">
    <property type="match status" value="1"/>
</dbReference>
<dbReference type="PROSITE" id="PS50865">
    <property type="entry name" value="ZF_MYND_2"/>
    <property type="match status" value="1"/>
</dbReference>
<reference evidence="7 8" key="1">
    <citation type="journal article" date="2024" name="J Genomics">
        <title>Draft genome sequencing and assembly of Favolaschia claudopus CIRM-BRFM 2984 isolated from oak limbs.</title>
        <authorList>
            <person name="Navarro D."/>
            <person name="Drula E."/>
            <person name="Chaduli D."/>
            <person name="Cazenave R."/>
            <person name="Ahrendt S."/>
            <person name="Wang J."/>
            <person name="Lipzen A."/>
            <person name="Daum C."/>
            <person name="Barry K."/>
            <person name="Grigoriev I.V."/>
            <person name="Favel A."/>
            <person name="Rosso M.N."/>
            <person name="Martin F."/>
        </authorList>
    </citation>
    <scope>NUCLEOTIDE SEQUENCE [LARGE SCALE GENOMIC DNA]</scope>
    <source>
        <strain evidence="7 8">CIRM-BRFM 2984</strain>
    </source>
</reference>
<dbReference type="PANTHER" id="PTHR10237:SF15">
    <property type="entry name" value="LD37257P"/>
    <property type="match status" value="1"/>
</dbReference>
<keyword evidence="1" id="KW-0479">Metal-binding</keyword>
<evidence type="ECO:0000256" key="3">
    <source>
        <dbReference type="ARBA" id="ARBA00022833"/>
    </source>
</evidence>
<dbReference type="PANTHER" id="PTHR10237">
    <property type="entry name" value="DEFORMED EPIDERMAL AUTOREGULATORY FACTOR 1 HOMOLOG SUPPRESSIN"/>
    <property type="match status" value="1"/>
</dbReference>
<keyword evidence="2 4" id="KW-0863">Zinc-finger</keyword>
<dbReference type="SUPFAM" id="SSF144232">
    <property type="entry name" value="HIT/MYND zinc finger-like"/>
    <property type="match status" value="1"/>
</dbReference>
<sequence length="449" mass="50387">MRPPRASRAELLGLLSSTGVDLPPKTKLTDAELDKLLCKVLDSVQYLTRVVPTPPLDPAAYPPWSSNGSDTPVLEAIKRHNYGEATMIEVSEMYGKGDPFPRLYTNAFNDLRQTLMTIANACDQGMTPLTFQDKGESSGICMRVLDVRHFDDKTPIVVVVYQHDLKDALTPASFEWISSYVSGTAGSNFMAHVTATVQEQHLLLRLLHNNRKRLASSYKPKRAATESSFTLSFLLPVGPLGADEMGKYNANNGCAVCGRPAKQKCSRCGAVRYCDAVCQKDDWKAHRPLCDSWQGAKWQSLKFVSSMRPAPNTLAFRFSKYDNAQHKDAQKRLDRMTENAEDDGPPPNTHGTTPFIVKVQLNSSMAKGPAHTLFRSDPSHDEMEMLIYDQRRTFEVTVHRKDLEEAAFAAVQQVLKKGDRGLKMFLWATRTAEWTIDVCLDKLPEWQKW</sequence>
<protein>
    <submittedName>
        <fullName evidence="7">MYND-type domain-containing protein</fullName>
    </submittedName>
</protein>
<keyword evidence="8" id="KW-1185">Reference proteome</keyword>
<organism evidence="7 8">
    <name type="scientific">Favolaschia claudopus</name>
    <dbReference type="NCBI Taxonomy" id="2862362"/>
    <lineage>
        <taxon>Eukaryota</taxon>
        <taxon>Fungi</taxon>
        <taxon>Dikarya</taxon>
        <taxon>Basidiomycota</taxon>
        <taxon>Agaricomycotina</taxon>
        <taxon>Agaricomycetes</taxon>
        <taxon>Agaricomycetidae</taxon>
        <taxon>Agaricales</taxon>
        <taxon>Marasmiineae</taxon>
        <taxon>Mycenaceae</taxon>
        <taxon>Favolaschia</taxon>
    </lineage>
</organism>